<protein>
    <submittedName>
        <fullName evidence="2">Uncharacterized protein</fullName>
    </submittedName>
</protein>
<feature type="region of interest" description="Disordered" evidence="1">
    <location>
        <begin position="114"/>
        <end position="153"/>
    </location>
</feature>
<feature type="compositionally biased region" description="Polar residues" evidence="1">
    <location>
        <begin position="545"/>
        <end position="560"/>
    </location>
</feature>
<dbReference type="KEGG" id="bpm:BURPS1710b_2970"/>
<gene>
    <name evidence="2" type="ordered locus">BURPS1710b_2970</name>
</gene>
<dbReference type="Proteomes" id="UP000002700">
    <property type="component" value="Chromosome I"/>
</dbReference>
<feature type="compositionally biased region" description="Basic residues" evidence="1">
    <location>
        <begin position="368"/>
        <end position="396"/>
    </location>
</feature>
<reference evidence="2 3" key="1">
    <citation type="submission" date="2005-09" db="EMBL/GenBank/DDBJ databases">
        <authorList>
            <person name="Woods D.E."/>
            <person name="Nierman W.C."/>
        </authorList>
    </citation>
    <scope>NUCLEOTIDE SEQUENCE [LARGE SCALE GENOMIC DNA]</scope>
    <source>
        <strain evidence="2 3">1710b</strain>
    </source>
</reference>
<feature type="region of interest" description="Disordered" evidence="1">
    <location>
        <begin position="1"/>
        <end position="40"/>
    </location>
</feature>
<feature type="region of interest" description="Disordered" evidence="1">
    <location>
        <begin position="543"/>
        <end position="583"/>
    </location>
</feature>
<feature type="compositionally biased region" description="Basic and acidic residues" evidence="1">
    <location>
        <begin position="134"/>
        <end position="146"/>
    </location>
</feature>
<proteinExistence type="predicted"/>
<name>Q3JQ05_BURP1</name>
<sequence>MAQQTLTRQKTRPPAQEAYNRPVARAARPPSIRHALPRRPVSPRFVRPAGVAARCARRVSRSCHNRHGGHGPRRVGRIADRRAPRAARIPGPGARRRRAHRARDGVVAARHPLRRQHERTSARARRARRPCPRTPRDRVGARDAGRRRVSQRRALRVGRVADFTPRPHRRAARRAAEARRRHERAADRPPSRLEVHRVRPGRQALRAHGRAVQYLRRRPRPLCDDRPDECRRQRLRGLRARRAQHRRLRVAPGDARTLVHRQRPRPDGRRPSRRQAQSRAARGPRLRLSVLPRRRRARSAIRARPHVLELRAARAQAGRARRRARHALLYGRHVPARIPRQYLHRRARLVEPQPQGRLSGRARDRVARRPRRARGNVRPRVAAARRKRMGAPRRRAAATGRLAPRERRLRGRHLPNHLRCDALTQPWRDRAAPRIVECEPTAAPGLRRVPTKKTHCLPTCPAARPRHPASAPRRSPPCSLSCSARSARTVSICTAGRTSRAGRTCSRRSSAFPASCCSRHRGAPPRSAGGSPCPARYRCSPRFSPRSSTGCAPTTSGTRNSTHRRGATADPAGVSCSSSSFRC</sequence>
<dbReference type="EnsemblBacteria" id="ABA49810">
    <property type="protein sequence ID" value="ABA49810"/>
    <property type="gene ID" value="BURPS1710b_2970"/>
</dbReference>
<dbReference type="HOGENOM" id="CLU_467473_0_0_4"/>
<accession>Q3JQ05</accession>
<feature type="compositionally biased region" description="Basic and acidic residues" evidence="1">
    <location>
        <begin position="174"/>
        <end position="196"/>
    </location>
</feature>
<dbReference type="EMBL" id="CP000124">
    <property type="protein sequence ID" value="ABA49810.1"/>
    <property type="molecule type" value="Genomic_DNA"/>
</dbReference>
<organism evidence="2 3">
    <name type="scientific">Burkholderia pseudomallei (strain 1710b)</name>
    <dbReference type="NCBI Taxonomy" id="320372"/>
    <lineage>
        <taxon>Bacteria</taxon>
        <taxon>Pseudomonadati</taxon>
        <taxon>Pseudomonadota</taxon>
        <taxon>Betaproteobacteria</taxon>
        <taxon>Burkholderiales</taxon>
        <taxon>Burkholderiaceae</taxon>
        <taxon>Burkholderia</taxon>
        <taxon>pseudomallei group</taxon>
    </lineage>
</organism>
<evidence type="ECO:0000313" key="3">
    <source>
        <dbReference type="Proteomes" id="UP000002700"/>
    </source>
</evidence>
<feature type="compositionally biased region" description="Low complexity" evidence="1">
    <location>
        <begin position="274"/>
        <end position="286"/>
    </location>
</feature>
<evidence type="ECO:0000256" key="1">
    <source>
        <dbReference type="SAM" id="MobiDB-lite"/>
    </source>
</evidence>
<evidence type="ECO:0000313" key="2">
    <source>
        <dbReference type="EMBL" id="ABA49810.1"/>
    </source>
</evidence>
<feature type="region of interest" description="Disordered" evidence="1">
    <location>
        <begin position="354"/>
        <end position="401"/>
    </location>
</feature>
<feature type="region of interest" description="Disordered" evidence="1">
    <location>
        <begin position="235"/>
        <end position="286"/>
    </location>
</feature>
<feature type="region of interest" description="Disordered" evidence="1">
    <location>
        <begin position="165"/>
        <end position="196"/>
    </location>
</feature>
<feature type="compositionally biased region" description="Basic residues" evidence="1">
    <location>
        <begin position="235"/>
        <end position="249"/>
    </location>
</feature>
<feature type="compositionally biased region" description="Basic residues" evidence="1">
    <location>
        <begin position="114"/>
        <end position="131"/>
    </location>
</feature>
<dbReference type="AlphaFoldDB" id="Q3JQ05"/>